<proteinExistence type="predicted"/>
<dbReference type="SUPFAM" id="SSF56601">
    <property type="entry name" value="beta-lactamase/transpeptidase-like"/>
    <property type="match status" value="1"/>
</dbReference>
<evidence type="ECO:0000313" key="2">
    <source>
        <dbReference type="Proteomes" id="UP001642485"/>
    </source>
</evidence>
<dbReference type="InterPro" id="IPR012338">
    <property type="entry name" value="Beta-lactam/transpept-like"/>
</dbReference>
<evidence type="ECO:0000313" key="1">
    <source>
        <dbReference type="EMBL" id="CAK9120968.1"/>
    </source>
</evidence>
<dbReference type="Proteomes" id="UP001642485">
    <property type="component" value="Chromosome"/>
</dbReference>
<organism evidence="1 2">
    <name type="scientific">Rickettsia helvetica</name>
    <dbReference type="NCBI Taxonomy" id="35789"/>
    <lineage>
        <taxon>Bacteria</taxon>
        <taxon>Pseudomonadati</taxon>
        <taxon>Pseudomonadota</taxon>
        <taxon>Alphaproteobacteria</taxon>
        <taxon>Rickettsiales</taxon>
        <taxon>Rickettsiaceae</taxon>
        <taxon>Rickettsieae</taxon>
        <taxon>Rickettsia</taxon>
        <taxon>spotted fever group</taxon>
    </lineage>
</organism>
<name>A0ABM9NBQ3_RICHE</name>
<sequence length="80" mass="9107">MIALLYILLIDKNLQTTIEKQVRLYINDRKKYGINNASIILIDFTTMEVLASIDSGEFFNNDICGQIITALKVEDLQAQL</sequence>
<keyword evidence="2" id="KW-1185">Reference proteome</keyword>
<dbReference type="EMBL" id="OZ018776">
    <property type="protein sequence ID" value="CAK9120968.1"/>
    <property type="molecule type" value="Genomic_DNA"/>
</dbReference>
<accession>A0ABM9NBQ3</accession>
<gene>
    <name evidence="1" type="ORF">OB144RH_04180</name>
</gene>
<reference evidence="1 2" key="1">
    <citation type="submission" date="2024-02" db="EMBL/GenBank/DDBJ databases">
        <authorList>
            <person name="Nijsse B."/>
            <person name="Sprong H."/>
        </authorList>
    </citation>
    <scope>NUCLEOTIDE SEQUENCE [LARGE SCALE GENOMIC DNA]</scope>
    <source>
        <strain evidence="1">OB144</strain>
    </source>
</reference>
<protein>
    <submittedName>
        <fullName evidence="1">Uncharacterized protein</fullName>
    </submittedName>
</protein>